<proteinExistence type="predicted"/>
<organism evidence="1 2">
    <name type="scientific">Pseudomonas fluvialis</name>
    <dbReference type="NCBI Taxonomy" id="1793966"/>
    <lineage>
        <taxon>Bacteria</taxon>
        <taxon>Pseudomonadati</taxon>
        <taxon>Pseudomonadota</taxon>
        <taxon>Gammaproteobacteria</taxon>
        <taxon>Pseudomonadales</taxon>
        <taxon>Pseudomonadaceae</taxon>
        <taxon>Pseudomonas</taxon>
    </lineage>
</organism>
<dbReference type="EMBL" id="JACHLL010000001">
    <property type="protein sequence ID" value="MBB6340742.1"/>
    <property type="molecule type" value="Genomic_DNA"/>
</dbReference>
<dbReference type="SUPFAM" id="SSF53448">
    <property type="entry name" value="Nucleotide-diphospho-sugar transferases"/>
    <property type="match status" value="1"/>
</dbReference>
<reference evidence="1 2" key="1">
    <citation type="submission" date="2020-08" db="EMBL/GenBank/DDBJ databases">
        <title>Functional genomics of gut bacteria from endangered species of beetles.</title>
        <authorList>
            <person name="Carlos-Shanley C."/>
        </authorList>
    </citation>
    <scope>NUCLEOTIDE SEQUENCE [LARGE SCALE GENOMIC DNA]</scope>
    <source>
        <strain evidence="1 2">S00202</strain>
    </source>
</reference>
<dbReference type="AlphaFoldDB" id="A0A7X0EQX6"/>
<comment type="caution">
    <text evidence="1">The sequence shown here is derived from an EMBL/GenBank/DDBJ whole genome shotgun (WGS) entry which is preliminary data.</text>
</comment>
<dbReference type="InterPro" id="IPR029044">
    <property type="entry name" value="Nucleotide-diphossugar_trans"/>
</dbReference>
<dbReference type="Gene3D" id="3.90.550.10">
    <property type="entry name" value="Spore Coat Polysaccharide Biosynthesis Protein SpsA, Chain A"/>
    <property type="match status" value="1"/>
</dbReference>
<accession>A0A7X0EQX6</accession>
<gene>
    <name evidence="1" type="ORF">HNP49_000892</name>
</gene>
<keyword evidence="2" id="KW-1185">Reference proteome</keyword>
<sequence>MTLIASIAAKNYLPRVRVLANSLRQQHPELRLQVLLADELAGELDPATEPYDLLPFARLGITEQRLFCFRYDIKQRAAALKPFLLEYLLDQGHQHVLFLDPDMLVTAPLSPLLEALQQQAVLLTPHLLQPASGPMATERELEILRAGQFNGGVIGVSDEPQGRAFLAWWQERLVQHAQNSVAEGMYYDQRWLDLAPALFERLGVLRNSGCNLAHWNLAENPLSQDEEALYCGDQLCRLVHFSGFDPLRPELLSGHAEWLDPRGNSTLLELMHSYSRRLLDAGHEQALGWCSSWEHFANGQPITAEMRSLYRRTAKAWPLEDPFACGPGSFLDWLNHHHPQDRH</sequence>
<evidence type="ECO:0008006" key="3">
    <source>
        <dbReference type="Google" id="ProtNLM"/>
    </source>
</evidence>
<protein>
    <recommendedName>
        <fullName evidence="3">Glycosyl transferase</fullName>
    </recommendedName>
</protein>
<evidence type="ECO:0000313" key="1">
    <source>
        <dbReference type="EMBL" id="MBB6340742.1"/>
    </source>
</evidence>
<dbReference type="Proteomes" id="UP000557193">
    <property type="component" value="Unassembled WGS sequence"/>
</dbReference>
<dbReference type="RefSeq" id="WP_184680950.1">
    <property type="nucleotide sequence ID" value="NZ_JACHLL010000001.1"/>
</dbReference>
<name>A0A7X0EQX6_9PSED</name>
<evidence type="ECO:0000313" key="2">
    <source>
        <dbReference type="Proteomes" id="UP000557193"/>
    </source>
</evidence>